<keyword evidence="2" id="KW-0433">Leucine-rich repeat</keyword>
<dbReference type="PRINTS" id="PR00364">
    <property type="entry name" value="DISEASERSIST"/>
</dbReference>
<evidence type="ECO:0000259" key="9">
    <source>
        <dbReference type="Pfam" id="PF18052"/>
    </source>
</evidence>
<dbReference type="Proteomes" id="UP000275267">
    <property type="component" value="Unassembled WGS sequence"/>
</dbReference>
<dbReference type="Pfam" id="PF00931">
    <property type="entry name" value="NB-ARC"/>
    <property type="match status" value="1"/>
</dbReference>
<dbReference type="PANTHER" id="PTHR36766:SF55">
    <property type="entry name" value="OS11G0492900 PROTEIN"/>
    <property type="match status" value="1"/>
</dbReference>
<dbReference type="GO" id="GO:0043531">
    <property type="term" value="F:ADP binding"/>
    <property type="evidence" value="ECO:0007669"/>
    <property type="project" value="InterPro"/>
</dbReference>
<dbReference type="InterPro" id="IPR041118">
    <property type="entry name" value="Rx_N"/>
</dbReference>
<evidence type="ECO:0000313" key="11">
    <source>
        <dbReference type="Proteomes" id="UP000275267"/>
    </source>
</evidence>
<keyword evidence="3" id="KW-0677">Repeat</keyword>
<dbReference type="SUPFAM" id="SSF52540">
    <property type="entry name" value="P-loop containing nucleoside triphosphate hydrolases"/>
    <property type="match status" value="1"/>
</dbReference>
<evidence type="ECO:0000256" key="3">
    <source>
        <dbReference type="ARBA" id="ARBA00022737"/>
    </source>
</evidence>
<protein>
    <recommendedName>
        <fullName evidence="12">Disease resistance protein RGA3</fullName>
    </recommendedName>
</protein>
<dbReference type="STRING" id="4540.A0A3L6TH32"/>
<evidence type="ECO:0000259" key="8">
    <source>
        <dbReference type="Pfam" id="PF00931"/>
    </source>
</evidence>
<dbReference type="PANTHER" id="PTHR36766">
    <property type="entry name" value="PLANT BROAD-SPECTRUM MILDEW RESISTANCE PROTEIN RPW8"/>
    <property type="match status" value="1"/>
</dbReference>
<dbReference type="GO" id="GO:0006952">
    <property type="term" value="P:defense response"/>
    <property type="evidence" value="ECO:0007669"/>
    <property type="project" value="UniProtKB-KW"/>
</dbReference>
<dbReference type="Gene3D" id="1.20.5.4130">
    <property type="match status" value="1"/>
</dbReference>
<comment type="caution">
    <text evidence="10">The sequence shown here is derived from an EMBL/GenBank/DDBJ whole genome shotgun (WGS) entry which is preliminary data.</text>
</comment>
<name>A0A3L6TH32_PANMI</name>
<dbReference type="OrthoDB" id="748871at2759"/>
<dbReference type="GO" id="GO:0005524">
    <property type="term" value="F:ATP binding"/>
    <property type="evidence" value="ECO:0007669"/>
    <property type="project" value="UniProtKB-KW"/>
</dbReference>
<feature type="region of interest" description="Disordered" evidence="7">
    <location>
        <begin position="150"/>
        <end position="172"/>
    </location>
</feature>
<dbReference type="AlphaFoldDB" id="A0A3L6TH32"/>
<keyword evidence="11" id="KW-1185">Reference proteome</keyword>
<dbReference type="Pfam" id="PF18052">
    <property type="entry name" value="Rx_N"/>
    <property type="match status" value="1"/>
</dbReference>
<sequence length="363" mass="40482">MEGEVGAAWRPSSGGDSVASGRAGAKDDHRVRKGGVEGPGWTVGGWRCGGSRRPGLWTRGQRWERDIPAPSEGRCPGPRGPQEAAEDDEQDRCGPARRGGQVGVWDIRDEVTKLWLAELKQVAYDARDVVEEYEYEVARPKVWALERAKEGGDKSHKRKRHQVNAVPPSSDAAAPLIPSDLTACARNIRERFDEIIKDFGDLRLFDTDGERRLDPDIHTVRHTCSFVFEPSIIRREHDKQNVIEMLLSGGTANTSYVSVLPIVGMGGVGKTTLAQLVYNDPQVHQAFEQHAWVCVSDHFDIENITSDILTSLVDEWSDITGFVNLQSALINKIDKKSILLVLDDVWNEHLDWCPCSLQVFVRL</sequence>
<dbReference type="EMBL" id="PQIB02000001">
    <property type="protein sequence ID" value="RLN39639.1"/>
    <property type="molecule type" value="Genomic_DNA"/>
</dbReference>
<accession>A0A3L6TH32</accession>
<feature type="domain" description="Disease resistance N-terminal" evidence="9">
    <location>
        <begin position="106"/>
        <end position="154"/>
    </location>
</feature>
<keyword evidence="5" id="KW-0611">Plant defense</keyword>
<evidence type="ECO:0000313" key="10">
    <source>
        <dbReference type="EMBL" id="RLN39639.1"/>
    </source>
</evidence>
<proteinExistence type="inferred from homology"/>
<evidence type="ECO:0000256" key="2">
    <source>
        <dbReference type="ARBA" id="ARBA00022614"/>
    </source>
</evidence>
<dbReference type="Gene3D" id="3.40.50.300">
    <property type="entry name" value="P-loop containing nucleotide triphosphate hydrolases"/>
    <property type="match status" value="1"/>
</dbReference>
<dbReference type="InterPro" id="IPR027417">
    <property type="entry name" value="P-loop_NTPase"/>
</dbReference>
<evidence type="ECO:0008006" key="12">
    <source>
        <dbReference type="Google" id="ProtNLM"/>
    </source>
</evidence>
<feature type="compositionally biased region" description="Gly residues" evidence="7">
    <location>
        <begin position="36"/>
        <end position="48"/>
    </location>
</feature>
<evidence type="ECO:0000256" key="1">
    <source>
        <dbReference type="ARBA" id="ARBA00008894"/>
    </source>
</evidence>
<gene>
    <name evidence="10" type="ORF">C2845_PM01G18240</name>
</gene>
<keyword evidence="4" id="KW-0547">Nucleotide-binding</keyword>
<evidence type="ECO:0000256" key="6">
    <source>
        <dbReference type="ARBA" id="ARBA00022840"/>
    </source>
</evidence>
<feature type="region of interest" description="Disordered" evidence="7">
    <location>
        <begin position="1"/>
        <end position="100"/>
    </location>
</feature>
<evidence type="ECO:0000256" key="5">
    <source>
        <dbReference type="ARBA" id="ARBA00022821"/>
    </source>
</evidence>
<reference evidence="11" key="1">
    <citation type="journal article" date="2019" name="Nat. Commun.">
        <title>The genome of broomcorn millet.</title>
        <authorList>
            <person name="Zou C."/>
            <person name="Miki D."/>
            <person name="Li D."/>
            <person name="Tang Q."/>
            <person name="Xiao L."/>
            <person name="Rajput S."/>
            <person name="Deng P."/>
            <person name="Jia W."/>
            <person name="Huang R."/>
            <person name="Zhang M."/>
            <person name="Sun Y."/>
            <person name="Hu J."/>
            <person name="Fu X."/>
            <person name="Schnable P.S."/>
            <person name="Li F."/>
            <person name="Zhang H."/>
            <person name="Feng B."/>
            <person name="Zhu X."/>
            <person name="Liu R."/>
            <person name="Schnable J.C."/>
            <person name="Zhu J.-K."/>
            <person name="Zhang H."/>
        </authorList>
    </citation>
    <scope>NUCLEOTIDE SEQUENCE [LARGE SCALE GENOMIC DNA]</scope>
</reference>
<dbReference type="InterPro" id="IPR002182">
    <property type="entry name" value="NB-ARC"/>
</dbReference>
<feature type="domain" description="NB-ARC" evidence="8">
    <location>
        <begin position="236"/>
        <end position="352"/>
    </location>
</feature>
<evidence type="ECO:0000256" key="7">
    <source>
        <dbReference type="SAM" id="MobiDB-lite"/>
    </source>
</evidence>
<comment type="similarity">
    <text evidence="1">Belongs to the disease resistance NB-LRR family.</text>
</comment>
<evidence type="ECO:0000256" key="4">
    <source>
        <dbReference type="ARBA" id="ARBA00022741"/>
    </source>
</evidence>
<organism evidence="10 11">
    <name type="scientific">Panicum miliaceum</name>
    <name type="common">Proso millet</name>
    <name type="synonym">Broomcorn millet</name>
    <dbReference type="NCBI Taxonomy" id="4540"/>
    <lineage>
        <taxon>Eukaryota</taxon>
        <taxon>Viridiplantae</taxon>
        <taxon>Streptophyta</taxon>
        <taxon>Embryophyta</taxon>
        <taxon>Tracheophyta</taxon>
        <taxon>Spermatophyta</taxon>
        <taxon>Magnoliopsida</taxon>
        <taxon>Liliopsida</taxon>
        <taxon>Poales</taxon>
        <taxon>Poaceae</taxon>
        <taxon>PACMAD clade</taxon>
        <taxon>Panicoideae</taxon>
        <taxon>Panicodae</taxon>
        <taxon>Paniceae</taxon>
        <taxon>Panicinae</taxon>
        <taxon>Panicum</taxon>
        <taxon>Panicum sect. Panicum</taxon>
    </lineage>
</organism>
<keyword evidence="6" id="KW-0067">ATP-binding</keyword>